<feature type="transmembrane region" description="Helical" evidence="1">
    <location>
        <begin position="121"/>
        <end position="145"/>
    </location>
</feature>
<evidence type="ECO:0000313" key="3">
    <source>
        <dbReference type="Proteomes" id="UP000054166"/>
    </source>
</evidence>
<accession>A0A0C3BPA1</accession>
<evidence type="ECO:0000256" key="1">
    <source>
        <dbReference type="SAM" id="Phobius"/>
    </source>
</evidence>
<dbReference type="HOGENOM" id="CLU_096572_0_0_1"/>
<protein>
    <recommendedName>
        <fullName evidence="4">Transmembrane protein</fullName>
    </recommendedName>
</protein>
<reference evidence="3" key="2">
    <citation type="submission" date="2015-01" db="EMBL/GenBank/DDBJ databases">
        <title>Evolutionary Origins and Diversification of the Mycorrhizal Mutualists.</title>
        <authorList>
            <consortium name="DOE Joint Genome Institute"/>
            <consortium name="Mycorrhizal Genomics Consortium"/>
            <person name="Kohler A."/>
            <person name="Kuo A."/>
            <person name="Nagy L.G."/>
            <person name="Floudas D."/>
            <person name="Copeland A."/>
            <person name="Barry K.W."/>
            <person name="Cichocki N."/>
            <person name="Veneault-Fourrey C."/>
            <person name="LaButti K."/>
            <person name="Lindquist E.A."/>
            <person name="Lipzen A."/>
            <person name="Lundell T."/>
            <person name="Morin E."/>
            <person name="Murat C."/>
            <person name="Riley R."/>
            <person name="Ohm R."/>
            <person name="Sun H."/>
            <person name="Tunlid A."/>
            <person name="Henrissat B."/>
            <person name="Grigoriev I.V."/>
            <person name="Hibbett D.S."/>
            <person name="Martin F."/>
        </authorList>
    </citation>
    <scope>NUCLEOTIDE SEQUENCE [LARGE SCALE GENOMIC DNA]</scope>
    <source>
        <strain evidence="3">F 1598</strain>
    </source>
</reference>
<keyword evidence="3" id="KW-1185">Reference proteome</keyword>
<reference evidence="2 3" key="1">
    <citation type="submission" date="2014-04" db="EMBL/GenBank/DDBJ databases">
        <authorList>
            <consortium name="DOE Joint Genome Institute"/>
            <person name="Kuo A."/>
            <person name="Tarkka M."/>
            <person name="Buscot F."/>
            <person name="Kohler A."/>
            <person name="Nagy L.G."/>
            <person name="Floudas D."/>
            <person name="Copeland A."/>
            <person name="Barry K.W."/>
            <person name="Cichocki N."/>
            <person name="Veneault-Fourrey C."/>
            <person name="LaButti K."/>
            <person name="Lindquist E.A."/>
            <person name="Lipzen A."/>
            <person name="Lundell T."/>
            <person name="Morin E."/>
            <person name="Murat C."/>
            <person name="Sun H."/>
            <person name="Tunlid A."/>
            <person name="Henrissat B."/>
            <person name="Grigoriev I.V."/>
            <person name="Hibbett D.S."/>
            <person name="Martin F."/>
            <person name="Nordberg H.P."/>
            <person name="Cantor M.N."/>
            <person name="Hua S.X."/>
        </authorList>
    </citation>
    <scope>NUCLEOTIDE SEQUENCE [LARGE SCALE GENOMIC DNA]</scope>
    <source>
        <strain evidence="2 3">F 1598</strain>
    </source>
</reference>
<organism evidence="2 3">
    <name type="scientific">Piloderma croceum (strain F 1598)</name>
    <dbReference type="NCBI Taxonomy" id="765440"/>
    <lineage>
        <taxon>Eukaryota</taxon>
        <taxon>Fungi</taxon>
        <taxon>Dikarya</taxon>
        <taxon>Basidiomycota</taxon>
        <taxon>Agaricomycotina</taxon>
        <taxon>Agaricomycetes</taxon>
        <taxon>Agaricomycetidae</taxon>
        <taxon>Atheliales</taxon>
        <taxon>Atheliaceae</taxon>
        <taxon>Piloderma</taxon>
    </lineage>
</organism>
<evidence type="ECO:0000313" key="2">
    <source>
        <dbReference type="EMBL" id="KIM79097.1"/>
    </source>
</evidence>
<dbReference type="EMBL" id="KN833011">
    <property type="protein sequence ID" value="KIM79097.1"/>
    <property type="molecule type" value="Genomic_DNA"/>
</dbReference>
<evidence type="ECO:0008006" key="4">
    <source>
        <dbReference type="Google" id="ProtNLM"/>
    </source>
</evidence>
<sequence length="183" mass="19905">MTMPNTTTPHVSRQPISLSSMDLYCDEKRPSPPSYASHDCECTNGPHHECHKSRRRQFLVIVSLIFSITAIGIILISCIHDLATLGVFGGDDGVLGLAKRALGARDTSGTDSGSSFVNNKLYLIVVLVGLFLVLVFAIMLSAWCCRGSFENPCCCPCYLCACCGGLGAYMCRLIYKFQLTVHS</sequence>
<name>A0A0C3BPA1_PILCF</name>
<keyword evidence="1" id="KW-1133">Transmembrane helix</keyword>
<keyword evidence="1" id="KW-0472">Membrane</keyword>
<dbReference type="InParanoid" id="A0A0C3BPA1"/>
<proteinExistence type="predicted"/>
<feature type="transmembrane region" description="Helical" evidence="1">
    <location>
        <begin position="58"/>
        <end position="83"/>
    </location>
</feature>
<keyword evidence="1" id="KW-0812">Transmembrane</keyword>
<dbReference type="AlphaFoldDB" id="A0A0C3BPA1"/>
<gene>
    <name evidence="2" type="ORF">PILCRDRAFT_567440</name>
</gene>
<dbReference type="OrthoDB" id="3267785at2759"/>
<dbReference type="Proteomes" id="UP000054166">
    <property type="component" value="Unassembled WGS sequence"/>
</dbReference>